<dbReference type="AlphaFoldDB" id="A0A2H1VUL0"/>
<protein>
    <submittedName>
        <fullName evidence="1">SFRICE_011784</fullName>
    </submittedName>
</protein>
<accession>A0A2H1VUL0</accession>
<sequence>MSVCPIELTWWARRNSSPSMGQYAGFGRSLQVFLSSIQHEVVSEHQSINQPQPGVTEKVPVQTVIQREQFPPQIPKISAPSRLLQARDLRRVVDLCDYYETLVFVVLQDFTHIWMYLEANESPDGKRSAPPMNTRNTRGVTDFLGSEVLDELQPLHQTGGDIAPVVQPLQADCYRRVVALWWRSLGYFFVEWRVLMLTGFLLTCTSKTLVASPQGAVATDTATGAVSFSGGCRLQLQQGNFHGQTT</sequence>
<dbReference type="EMBL" id="ODYU01004502">
    <property type="protein sequence ID" value="SOQ44446.1"/>
    <property type="molecule type" value="Genomic_DNA"/>
</dbReference>
<evidence type="ECO:0000313" key="1">
    <source>
        <dbReference type="EMBL" id="SOQ44446.1"/>
    </source>
</evidence>
<gene>
    <name evidence="1" type="ORF">SFRICE_011784</name>
</gene>
<name>A0A2H1VUL0_SPOFR</name>
<proteinExistence type="predicted"/>
<organism evidence="1">
    <name type="scientific">Spodoptera frugiperda</name>
    <name type="common">Fall armyworm</name>
    <dbReference type="NCBI Taxonomy" id="7108"/>
    <lineage>
        <taxon>Eukaryota</taxon>
        <taxon>Metazoa</taxon>
        <taxon>Ecdysozoa</taxon>
        <taxon>Arthropoda</taxon>
        <taxon>Hexapoda</taxon>
        <taxon>Insecta</taxon>
        <taxon>Pterygota</taxon>
        <taxon>Neoptera</taxon>
        <taxon>Endopterygota</taxon>
        <taxon>Lepidoptera</taxon>
        <taxon>Glossata</taxon>
        <taxon>Ditrysia</taxon>
        <taxon>Noctuoidea</taxon>
        <taxon>Noctuidae</taxon>
        <taxon>Amphipyrinae</taxon>
        <taxon>Spodoptera</taxon>
    </lineage>
</organism>
<reference evidence="1" key="1">
    <citation type="submission" date="2016-07" db="EMBL/GenBank/DDBJ databases">
        <authorList>
            <person name="Bretaudeau A."/>
        </authorList>
    </citation>
    <scope>NUCLEOTIDE SEQUENCE</scope>
    <source>
        <strain evidence="1">Rice</strain>
        <tissue evidence="1">Whole body</tissue>
    </source>
</reference>